<evidence type="ECO:0000259" key="8">
    <source>
        <dbReference type="PROSITE" id="PS50110"/>
    </source>
</evidence>
<feature type="modified residue" description="4-aspartylphosphate" evidence="6">
    <location>
        <position position="57"/>
    </location>
</feature>
<dbReference type="InterPro" id="IPR002078">
    <property type="entry name" value="Sigma_54_int"/>
</dbReference>
<gene>
    <name evidence="9" type="ORF">KOF26_08400</name>
</gene>
<dbReference type="PROSITE" id="PS00675">
    <property type="entry name" value="SIGMA54_INTERACT_1"/>
    <property type="match status" value="1"/>
</dbReference>
<evidence type="ECO:0000313" key="10">
    <source>
        <dbReference type="Proteomes" id="UP000776276"/>
    </source>
</evidence>
<dbReference type="InterPro" id="IPR058031">
    <property type="entry name" value="AAA_lid_NorR"/>
</dbReference>
<proteinExistence type="predicted"/>
<dbReference type="EMBL" id="JAHKRT010000003">
    <property type="protein sequence ID" value="MBU3077882.1"/>
    <property type="molecule type" value="Genomic_DNA"/>
</dbReference>
<reference evidence="9 10" key="1">
    <citation type="submission" date="2021-06" db="EMBL/GenBank/DDBJ databases">
        <title>Sphingomonas sp. XMGL2, whole genome shotgun sequencing project.</title>
        <authorList>
            <person name="Zhao G."/>
            <person name="Shen L."/>
        </authorList>
    </citation>
    <scope>NUCLEOTIDE SEQUENCE [LARGE SCALE GENOMIC DNA]</scope>
    <source>
        <strain evidence="9 10">XMGL2</strain>
    </source>
</reference>
<evidence type="ECO:0000256" key="1">
    <source>
        <dbReference type="ARBA" id="ARBA00022741"/>
    </source>
</evidence>
<dbReference type="RefSeq" id="WP_216323043.1">
    <property type="nucleotide sequence ID" value="NZ_JAHKRT010000003.1"/>
</dbReference>
<keyword evidence="3" id="KW-0902">Two-component regulatory system</keyword>
<keyword evidence="1" id="KW-0547">Nucleotide-binding</keyword>
<dbReference type="InterPro" id="IPR002197">
    <property type="entry name" value="HTH_Fis"/>
</dbReference>
<evidence type="ECO:0000256" key="2">
    <source>
        <dbReference type="ARBA" id="ARBA00022840"/>
    </source>
</evidence>
<dbReference type="PROSITE" id="PS00688">
    <property type="entry name" value="SIGMA54_INTERACT_3"/>
    <property type="match status" value="1"/>
</dbReference>
<accession>A0ABS6BHU3</accession>
<dbReference type="SMART" id="SM00448">
    <property type="entry name" value="REC"/>
    <property type="match status" value="1"/>
</dbReference>
<dbReference type="PANTHER" id="PTHR32071:SF57">
    <property type="entry name" value="C4-DICARBOXYLATE TRANSPORT TRANSCRIPTIONAL REGULATORY PROTEIN DCTD"/>
    <property type="match status" value="1"/>
</dbReference>
<dbReference type="InterPro" id="IPR001789">
    <property type="entry name" value="Sig_transdc_resp-reg_receiver"/>
</dbReference>
<dbReference type="Pfam" id="PF25601">
    <property type="entry name" value="AAA_lid_14"/>
    <property type="match status" value="1"/>
</dbReference>
<evidence type="ECO:0000256" key="6">
    <source>
        <dbReference type="PROSITE-ProRule" id="PRU00169"/>
    </source>
</evidence>
<evidence type="ECO:0000313" key="9">
    <source>
        <dbReference type="EMBL" id="MBU3077882.1"/>
    </source>
</evidence>
<name>A0ABS6BHU3_9SPHN</name>
<comment type="caution">
    <text evidence="9">The sequence shown here is derived from an EMBL/GenBank/DDBJ whole genome shotgun (WGS) entry which is preliminary data.</text>
</comment>
<dbReference type="Proteomes" id="UP000776276">
    <property type="component" value="Unassembled WGS sequence"/>
</dbReference>
<keyword evidence="5" id="KW-0804">Transcription</keyword>
<dbReference type="InterPro" id="IPR003593">
    <property type="entry name" value="AAA+_ATPase"/>
</dbReference>
<dbReference type="InterPro" id="IPR025944">
    <property type="entry name" value="Sigma_54_int_dom_CS"/>
</dbReference>
<dbReference type="CDD" id="cd00009">
    <property type="entry name" value="AAA"/>
    <property type="match status" value="1"/>
</dbReference>
<evidence type="ECO:0000256" key="5">
    <source>
        <dbReference type="ARBA" id="ARBA00023163"/>
    </source>
</evidence>
<evidence type="ECO:0000256" key="3">
    <source>
        <dbReference type="ARBA" id="ARBA00023012"/>
    </source>
</evidence>
<organism evidence="9 10">
    <name type="scientific">Sphingomonas quercus</name>
    <dbReference type="NCBI Taxonomy" id="2842451"/>
    <lineage>
        <taxon>Bacteria</taxon>
        <taxon>Pseudomonadati</taxon>
        <taxon>Pseudomonadota</taxon>
        <taxon>Alphaproteobacteria</taxon>
        <taxon>Sphingomonadales</taxon>
        <taxon>Sphingomonadaceae</taxon>
        <taxon>Sphingomonas</taxon>
    </lineage>
</organism>
<keyword evidence="4" id="KW-0805">Transcription regulation</keyword>
<dbReference type="PROSITE" id="PS50110">
    <property type="entry name" value="RESPONSE_REGULATORY"/>
    <property type="match status" value="1"/>
</dbReference>
<keyword evidence="2" id="KW-0067">ATP-binding</keyword>
<dbReference type="PROSITE" id="PS50045">
    <property type="entry name" value="SIGMA54_INTERACT_4"/>
    <property type="match status" value="1"/>
</dbReference>
<feature type="domain" description="Sigma-54 factor interaction" evidence="7">
    <location>
        <begin position="147"/>
        <end position="376"/>
    </location>
</feature>
<dbReference type="Pfam" id="PF00072">
    <property type="entry name" value="Response_reg"/>
    <property type="match status" value="1"/>
</dbReference>
<sequence length="449" mass="49818">MINRELRRVLFVDDDPMVRAANLQTLALANLDAEAHADAASALACVDKDFPGVIITDVRMPGMDGLALFRRLKAVDPELPVILVTGHGDVPMAVSALKDGVWDFLTKPFASDQLVASTRRALMARRLVLENRALRTAAEVAADGDPLVGETPVMIQLRKTLRQLAATNVDVLIEGETGTGKELVATLLHRWSGRRGRPFLTFDCGALPLPLAQSELFGHRDGVIPGLRLSRTGRIEAADGGTLFLDALDAMPLELQAGMLRVLEEREVTPLGSDHPYTVDVRFVAAVARPAGQLVSRGALREDLFFRLDTVRLHLPPLRDRRDDIPLLFAHLLEQAAKRYRLPQPELDVESRTYLLSHDWPGNVRELAHYAERLVLEVKTTPPTCSTLTLPERTRRFEAEAIRTALASQGGDVRAAIKELGIPRKTFYDKLSRYGILPRDFRRGEEREP</sequence>
<protein>
    <submittedName>
        <fullName evidence="9">Sigma-54 dependent transcriptional regulator</fullName>
    </submittedName>
</protein>
<feature type="domain" description="Response regulatory" evidence="8">
    <location>
        <begin position="8"/>
        <end position="122"/>
    </location>
</feature>
<dbReference type="PANTHER" id="PTHR32071">
    <property type="entry name" value="TRANSCRIPTIONAL REGULATORY PROTEIN"/>
    <property type="match status" value="1"/>
</dbReference>
<keyword evidence="6" id="KW-0597">Phosphoprotein</keyword>
<evidence type="ECO:0000259" key="7">
    <source>
        <dbReference type="PROSITE" id="PS50045"/>
    </source>
</evidence>
<dbReference type="InterPro" id="IPR025662">
    <property type="entry name" value="Sigma_54_int_dom_ATP-bd_1"/>
</dbReference>
<evidence type="ECO:0000256" key="4">
    <source>
        <dbReference type="ARBA" id="ARBA00023015"/>
    </source>
</evidence>
<dbReference type="SMART" id="SM00382">
    <property type="entry name" value="AAA"/>
    <property type="match status" value="1"/>
</dbReference>
<keyword evidence="10" id="KW-1185">Reference proteome</keyword>
<dbReference type="Pfam" id="PF02954">
    <property type="entry name" value="HTH_8"/>
    <property type="match status" value="1"/>
</dbReference>
<dbReference type="CDD" id="cd17549">
    <property type="entry name" value="REC_DctD-like"/>
    <property type="match status" value="1"/>
</dbReference>
<dbReference type="Pfam" id="PF00158">
    <property type="entry name" value="Sigma54_activat"/>
    <property type="match status" value="1"/>
</dbReference>